<gene>
    <name evidence="1" type="ORF">L3Q82_005665</name>
</gene>
<accession>A0ACB8V897</accession>
<evidence type="ECO:0000313" key="1">
    <source>
        <dbReference type="EMBL" id="KAI3351112.1"/>
    </source>
</evidence>
<organism evidence="1 2">
    <name type="scientific">Scortum barcoo</name>
    <name type="common">barcoo grunter</name>
    <dbReference type="NCBI Taxonomy" id="214431"/>
    <lineage>
        <taxon>Eukaryota</taxon>
        <taxon>Metazoa</taxon>
        <taxon>Chordata</taxon>
        <taxon>Craniata</taxon>
        <taxon>Vertebrata</taxon>
        <taxon>Euteleostomi</taxon>
        <taxon>Actinopterygii</taxon>
        <taxon>Neopterygii</taxon>
        <taxon>Teleostei</taxon>
        <taxon>Neoteleostei</taxon>
        <taxon>Acanthomorphata</taxon>
        <taxon>Eupercaria</taxon>
        <taxon>Centrarchiformes</taxon>
        <taxon>Terapontoidei</taxon>
        <taxon>Terapontidae</taxon>
        <taxon>Scortum</taxon>
    </lineage>
</organism>
<dbReference type="EMBL" id="CM041554">
    <property type="protein sequence ID" value="KAI3351112.1"/>
    <property type="molecule type" value="Genomic_DNA"/>
</dbReference>
<name>A0ACB8V897_9TELE</name>
<sequence length="62" mass="7327">MSKETTVINVRRVLRLTLHRNVSTTCPRTSAPLMLGLITVLWPHVERYYLEMEQDWTLKQSI</sequence>
<comment type="caution">
    <text evidence="1">The sequence shown here is derived from an EMBL/GenBank/DDBJ whole genome shotgun (WGS) entry which is preliminary data.</text>
</comment>
<reference evidence="1" key="1">
    <citation type="submission" date="2022-04" db="EMBL/GenBank/DDBJ databases">
        <title>Jade perch genome.</title>
        <authorList>
            <person name="Chao B."/>
        </authorList>
    </citation>
    <scope>NUCLEOTIDE SEQUENCE</scope>
    <source>
        <strain evidence="1">CB-2022</strain>
    </source>
</reference>
<keyword evidence="2" id="KW-1185">Reference proteome</keyword>
<evidence type="ECO:0000313" key="2">
    <source>
        <dbReference type="Proteomes" id="UP000831701"/>
    </source>
</evidence>
<proteinExistence type="predicted"/>
<protein>
    <submittedName>
        <fullName evidence="1">Uncharacterized protein</fullName>
    </submittedName>
</protein>
<dbReference type="Proteomes" id="UP000831701">
    <property type="component" value="Chromosome 24"/>
</dbReference>